<dbReference type="InterPro" id="IPR036291">
    <property type="entry name" value="NAD(P)-bd_dom_sf"/>
</dbReference>
<protein>
    <submittedName>
        <fullName evidence="1">2,3-diaminopropionate biosynthesis protein SbnB</fullName>
    </submittedName>
</protein>
<proteinExistence type="predicted"/>
<name>A0ABS7F8Y9_9NEIS</name>
<dbReference type="Gene3D" id="3.30.1780.10">
    <property type="entry name" value="ornithine cyclodeaminase, domain 1"/>
    <property type="match status" value="1"/>
</dbReference>
<dbReference type="InterPro" id="IPR003462">
    <property type="entry name" value="ODC_Mu_crystall"/>
</dbReference>
<dbReference type="Gene3D" id="3.40.50.720">
    <property type="entry name" value="NAD(P)-binding Rossmann-like Domain"/>
    <property type="match status" value="1"/>
</dbReference>
<dbReference type="Pfam" id="PF02423">
    <property type="entry name" value="OCD_Mu_crystall"/>
    <property type="match status" value="1"/>
</dbReference>
<dbReference type="EMBL" id="JAHDTB010000001">
    <property type="protein sequence ID" value="MBW8286568.1"/>
    <property type="molecule type" value="Genomic_DNA"/>
</dbReference>
<dbReference type="InterPro" id="IPR023866">
    <property type="entry name" value="SbnB"/>
</dbReference>
<evidence type="ECO:0000313" key="2">
    <source>
        <dbReference type="Proteomes" id="UP000711178"/>
    </source>
</evidence>
<dbReference type="Proteomes" id="UP000711178">
    <property type="component" value="Unassembled WGS sequence"/>
</dbReference>
<dbReference type="GeneID" id="89687742"/>
<dbReference type="NCBIfam" id="TIGR03944">
    <property type="entry name" value="dehyd_SbnB_fam"/>
    <property type="match status" value="1"/>
</dbReference>
<gene>
    <name evidence="1" type="primary">sbnB</name>
    <name evidence="1" type="ORF">KIF53_02840</name>
</gene>
<dbReference type="SUPFAM" id="SSF51735">
    <property type="entry name" value="NAD(P)-binding Rossmann-fold domains"/>
    <property type="match status" value="1"/>
</dbReference>
<dbReference type="PANTHER" id="PTHR13812">
    <property type="entry name" value="KETIMINE REDUCTASE MU-CRYSTALLIN"/>
    <property type="match status" value="1"/>
</dbReference>
<accession>A0ABS7F8Y9</accession>
<evidence type="ECO:0000313" key="1">
    <source>
        <dbReference type="EMBL" id="MBW8286568.1"/>
    </source>
</evidence>
<sequence length="343" mass="37091">MHNSAPNFSVITGDFIHGALAQAKTEVIDIIRQAYLLHHQRKTVNPDSYFLRFADRPEARIIALPAAIRDADSALEVSGIKWIASYPGNVDANLQRASAVVLLNDYRTGYPFACLEASQISSARTAASAVLAAQQLWPHGRRAGSLAIIGGGVIAGSILSFFDAAGWQFDDVRAYDINDAHLAAFTRNMGASLRYPIRAASRDEALQADIVVLATTAGTPWIPAGHAFAPSQLILNVSLRDLAPETIVGANNVLDDVEHCMKANTSPHLAEQRYGHRGFIDGTLAQVMQGEIRLDPAKPTIFSPFGLGVLDLCLAMFLYRKSETEGASHPVPGFFADTQRWNG</sequence>
<reference evidence="1 2" key="1">
    <citation type="submission" date="2021-05" db="EMBL/GenBank/DDBJ databases">
        <title>Draft Whole Genome Sequencing Of Biosensor Chromobacterium violaceum Strain CV026 Reveals A Regulatory RNA In Chromobacterium violaceum Phenotype Regulatory Network.</title>
        <authorList>
            <person name="Hong K.W."/>
            <person name="Chan K.G."/>
            <person name="Chang C.-Y."/>
        </authorList>
    </citation>
    <scope>NUCLEOTIDE SEQUENCE [LARGE SCALE GENOMIC DNA]</scope>
    <source>
        <strain evidence="1 2">ATCC 31532</strain>
    </source>
</reference>
<keyword evidence="2" id="KW-1185">Reference proteome</keyword>
<comment type="caution">
    <text evidence="1">The sequence shown here is derived from an EMBL/GenBank/DDBJ whole genome shotgun (WGS) entry which is preliminary data.</text>
</comment>
<dbReference type="PANTHER" id="PTHR13812:SF19">
    <property type="entry name" value="KETIMINE REDUCTASE MU-CRYSTALLIN"/>
    <property type="match status" value="1"/>
</dbReference>
<dbReference type="InterPro" id="IPR023401">
    <property type="entry name" value="ODC_N"/>
</dbReference>
<organism evidence="1 2">
    <name type="scientific">Chromobacterium subtsugae</name>
    <dbReference type="NCBI Taxonomy" id="251747"/>
    <lineage>
        <taxon>Bacteria</taxon>
        <taxon>Pseudomonadati</taxon>
        <taxon>Pseudomonadota</taxon>
        <taxon>Betaproteobacteria</taxon>
        <taxon>Neisseriales</taxon>
        <taxon>Chromobacteriaceae</taxon>
        <taxon>Chromobacterium</taxon>
    </lineage>
</organism>
<dbReference type="RefSeq" id="WP_043579454.1">
    <property type="nucleotide sequence ID" value="NZ_CP142381.1"/>
</dbReference>
<dbReference type="PIRSF" id="PIRSF001439">
    <property type="entry name" value="CryM"/>
    <property type="match status" value="1"/>
</dbReference>